<protein>
    <submittedName>
        <fullName evidence="1">Uncharacterized protein</fullName>
    </submittedName>
</protein>
<dbReference type="RefSeq" id="WP_115331903.1">
    <property type="nucleotide sequence ID" value="NZ_CAAAHP010000005.1"/>
</dbReference>
<name>A0A378JNT1_9GAMM</name>
<reference evidence="1 2" key="1">
    <citation type="submission" date="2018-06" db="EMBL/GenBank/DDBJ databases">
        <authorList>
            <consortium name="Pathogen Informatics"/>
            <person name="Doyle S."/>
        </authorList>
    </citation>
    <scope>NUCLEOTIDE SEQUENCE [LARGE SCALE GENOMIC DNA]</scope>
    <source>
        <strain evidence="1 2">NCTC13316</strain>
    </source>
</reference>
<dbReference type="Proteomes" id="UP000254794">
    <property type="component" value="Unassembled WGS sequence"/>
</dbReference>
<organism evidence="1 2">
    <name type="scientific">Legionella busanensis</name>
    <dbReference type="NCBI Taxonomy" id="190655"/>
    <lineage>
        <taxon>Bacteria</taxon>
        <taxon>Pseudomonadati</taxon>
        <taxon>Pseudomonadota</taxon>
        <taxon>Gammaproteobacteria</taxon>
        <taxon>Legionellales</taxon>
        <taxon>Legionellaceae</taxon>
        <taxon>Legionella</taxon>
    </lineage>
</organism>
<accession>A0A378JNT1</accession>
<evidence type="ECO:0000313" key="2">
    <source>
        <dbReference type="Proteomes" id="UP000254794"/>
    </source>
</evidence>
<sequence length="213" mass="24745">MREKKEKETNLQKAPLQNIATIMKLEIDSYSELIQSLPAKLRKDIINELDTRLIVQRAELLCKELSENAMVGLNLEESRTLFLAALRNLRDKKISVNQLATLHILDSAIRTLNVSPMIYFIYQYVNGDGHLARTINAFTLTTLKGMPTSVKRYPYNALVLPKEGISASDMPWRMQKPLMQRFFNFNELEWDQFCEEMTKISLTEQFFLYINCS</sequence>
<keyword evidence="2" id="KW-1185">Reference proteome</keyword>
<gene>
    <name evidence="1" type="ORF">NCTC13316_02451</name>
</gene>
<dbReference type="AlphaFoldDB" id="A0A378JNT1"/>
<dbReference type="EMBL" id="UGOD01000001">
    <property type="protein sequence ID" value="STX52338.1"/>
    <property type="molecule type" value="Genomic_DNA"/>
</dbReference>
<evidence type="ECO:0000313" key="1">
    <source>
        <dbReference type="EMBL" id="STX52338.1"/>
    </source>
</evidence>
<proteinExistence type="predicted"/>